<evidence type="ECO:0000313" key="1">
    <source>
        <dbReference type="EMBL" id="KAH7925646.1"/>
    </source>
</evidence>
<comment type="caution">
    <text evidence="1">The sequence shown here is derived from an EMBL/GenBank/DDBJ whole genome shotgun (WGS) entry which is preliminary data.</text>
</comment>
<organism evidence="1 2">
    <name type="scientific">Leucogyrophana mollusca</name>
    <dbReference type="NCBI Taxonomy" id="85980"/>
    <lineage>
        <taxon>Eukaryota</taxon>
        <taxon>Fungi</taxon>
        <taxon>Dikarya</taxon>
        <taxon>Basidiomycota</taxon>
        <taxon>Agaricomycotina</taxon>
        <taxon>Agaricomycetes</taxon>
        <taxon>Agaricomycetidae</taxon>
        <taxon>Boletales</taxon>
        <taxon>Boletales incertae sedis</taxon>
        <taxon>Leucogyrophana</taxon>
    </lineage>
</organism>
<gene>
    <name evidence="1" type="ORF">BV22DRAFT_1064576</name>
</gene>
<evidence type="ECO:0000313" key="2">
    <source>
        <dbReference type="Proteomes" id="UP000790709"/>
    </source>
</evidence>
<name>A0ACB8BJI9_9AGAM</name>
<reference evidence="1" key="1">
    <citation type="journal article" date="2021" name="New Phytol.">
        <title>Evolutionary innovations through gain and loss of genes in the ectomycorrhizal Boletales.</title>
        <authorList>
            <person name="Wu G."/>
            <person name="Miyauchi S."/>
            <person name="Morin E."/>
            <person name="Kuo A."/>
            <person name="Drula E."/>
            <person name="Varga T."/>
            <person name="Kohler A."/>
            <person name="Feng B."/>
            <person name="Cao Y."/>
            <person name="Lipzen A."/>
            <person name="Daum C."/>
            <person name="Hundley H."/>
            <person name="Pangilinan J."/>
            <person name="Johnson J."/>
            <person name="Barry K."/>
            <person name="LaButti K."/>
            <person name="Ng V."/>
            <person name="Ahrendt S."/>
            <person name="Min B."/>
            <person name="Choi I.G."/>
            <person name="Park H."/>
            <person name="Plett J.M."/>
            <person name="Magnuson J."/>
            <person name="Spatafora J.W."/>
            <person name="Nagy L.G."/>
            <person name="Henrissat B."/>
            <person name="Grigoriev I.V."/>
            <person name="Yang Z.L."/>
            <person name="Xu J."/>
            <person name="Martin F.M."/>
        </authorList>
    </citation>
    <scope>NUCLEOTIDE SEQUENCE</scope>
    <source>
        <strain evidence="1">KUC20120723A-06</strain>
    </source>
</reference>
<dbReference type="EMBL" id="MU266398">
    <property type="protein sequence ID" value="KAH7925646.1"/>
    <property type="molecule type" value="Genomic_DNA"/>
</dbReference>
<sequence>MDPYTRWPGDSYQTPYNPHVYIPPSYYNHPYYAQPAGWQTFFDRTRSSKYPHLNPALAVDMTHVRYDLRKPPSSGILFSTYQQVCHTAALDSVTTEFRVISKAFPWTIDIKVPGTSIVTCGAIWDAMYAMLQEPIADSEWGLVIHDKARKEAIEKAAKARQDASKDGDKKLKRIDWLGDTTLFKGLEKDEDFEKKRLLPGTPAYSETWVVKFGKP</sequence>
<proteinExistence type="predicted"/>
<protein>
    <submittedName>
        <fullName evidence="1">Uncharacterized protein</fullName>
    </submittedName>
</protein>
<dbReference type="Proteomes" id="UP000790709">
    <property type="component" value="Unassembled WGS sequence"/>
</dbReference>
<keyword evidence="2" id="KW-1185">Reference proteome</keyword>
<accession>A0ACB8BJI9</accession>